<reference evidence="1 2" key="1">
    <citation type="journal article" date="2023" name="Science">
        <title>Complex scaffold remodeling in plant triterpene biosynthesis.</title>
        <authorList>
            <person name="De La Pena R."/>
            <person name="Hodgson H."/>
            <person name="Liu J.C."/>
            <person name="Stephenson M.J."/>
            <person name="Martin A.C."/>
            <person name="Owen C."/>
            <person name="Harkess A."/>
            <person name="Leebens-Mack J."/>
            <person name="Jimenez L.E."/>
            <person name="Osbourn A."/>
            <person name="Sattely E.S."/>
        </authorList>
    </citation>
    <scope>NUCLEOTIDE SEQUENCE [LARGE SCALE GENOMIC DNA]</scope>
    <source>
        <strain evidence="2">cv. JPN11</strain>
        <tissue evidence="1">Leaf</tissue>
    </source>
</reference>
<name>A0ACC1XRP5_MELAZ</name>
<keyword evidence="2" id="KW-1185">Reference proteome</keyword>
<accession>A0ACC1XRP5</accession>
<evidence type="ECO:0000313" key="2">
    <source>
        <dbReference type="Proteomes" id="UP001164539"/>
    </source>
</evidence>
<sequence>METELAVLLFIRSLPRDLQHEILKRLERPQILCFRAASKHFRNTLSLPPKPISPHPDLVIPFCIHPDSSLPRQLLLTISTVYAIQRIETTSDDGDPANTWIVRVEELSSGVVRVKETLYRFVDGVPSHQLPRSLNLLDYRVRELSKVFGLVPAASEKYRKYVYFGKVVLSSYPDEFDSGFTILALCGKGSVIAWRKGDDFWTYIKIEGSTAPVHFQDIVYYNNKFYAVCYPRRVITVDPLTLKVTELDFEITRYFPTLRGNNFLVKSSKDLFWICKEWQYLFGNYPFEDPNEYRTRVDVLKLDEKNNKWVEVSDELGNEALFIGEKCSFSLSGKGYTPCKQNSVYFVDEQLSEIGNCPGRDIGISKIGDFLATPIFAFPGYSKLFWPPPAWLICNQTSASNPKHE</sequence>
<comment type="caution">
    <text evidence="1">The sequence shown here is derived from an EMBL/GenBank/DDBJ whole genome shotgun (WGS) entry which is preliminary data.</text>
</comment>
<dbReference type="Proteomes" id="UP001164539">
    <property type="component" value="Chromosome 7"/>
</dbReference>
<organism evidence="1 2">
    <name type="scientific">Melia azedarach</name>
    <name type="common">Chinaberry tree</name>
    <dbReference type="NCBI Taxonomy" id="155640"/>
    <lineage>
        <taxon>Eukaryota</taxon>
        <taxon>Viridiplantae</taxon>
        <taxon>Streptophyta</taxon>
        <taxon>Embryophyta</taxon>
        <taxon>Tracheophyta</taxon>
        <taxon>Spermatophyta</taxon>
        <taxon>Magnoliopsida</taxon>
        <taxon>eudicotyledons</taxon>
        <taxon>Gunneridae</taxon>
        <taxon>Pentapetalae</taxon>
        <taxon>rosids</taxon>
        <taxon>malvids</taxon>
        <taxon>Sapindales</taxon>
        <taxon>Meliaceae</taxon>
        <taxon>Melia</taxon>
    </lineage>
</organism>
<protein>
    <submittedName>
        <fullName evidence="1">F-box protein SKIP23-like</fullName>
    </submittedName>
</protein>
<gene>
    <name evidence="1" type="ORF">OWV82_012634</name>
</gene>
<evidence type="ECO:0000313" key="1">
    <source>
        <dbReference type="EMBL" id="KAJ4714101.1"/>
    </source>
</evidence>
<proteinExistence type="predicted"/>
<dbReference type="EMBL" id="CM051400">
    <property type="protein sequence ID" value="KAJ4714101.1"/>
    <property type="molecule type" value="Genomic_DNA"/>
</dbReference>